<keyword evidence="2" id="KW-0732">Signal</keyword>
<organism evidence="3 4">
    <name type="scientific">Gemmatimonas groenlandica</name>
    <dbReference type="NCBI Taxonomy" id="2732249"/>
    <lineage>
        <taxon>Bacteria</taxon>
        <taxon>Pseudomonadati</taxon>
        <taxon>Gemmatimonadota</taxon>
        <taxon>Gemmatimonadia</taxon>
        <taxon>Gemmatimonadales</taxon>
        <taxon>Gemmatimonadaceae</taxon>
        <taxon>Gemmatimonas</taxon>
    </lineage>
</organism>
<dbReference type="InterPro" id="IPR015943">
    <property type="entry name" value="WD40/YVTN_repeat-like_dom_sf"/>
</dbReference>
<dbReference type="Proteomes" id="UP000500938">
    <property type="component" value="Chromosome"/>
</dbReference>
<dbReference type="KEGG" id="ggr:HKW67_09570"/>
<dbReference type="SUPFAM" id="SSF51004">
    <property type="entry name" value="C-terminal (heme d1) domain of cytochrome cd1-nitrite reductase"/>
    <property type="match status" value="1"/>
</dbReference>
<evidence type="ECO:0000256" key="2">
    <source>
        <dbReference type="SAM" id="SignalP"/>
    </source>
</evidence>
<evidence type="ECO:0000313" key="4">
    <source>
        <dbReference type="Proteomes" id="UP000500938"/>
    </source>
</evidence>
<dbReference type="RefSeq" id="WP_171225173.1">
    <property type="nucleotide sequence ID" value="NZ_CP053085.1"/>
</dbReference>
<dbReference type="InterPro" id="IPR011048">
    <property type="entry name" value="Haem_d1_sf"/>
</dbReference>
<dbReference type="Gene3D" id="2.130.10.10">
    <property type="entry name" value="YVTN repeat-like/Quinoprotein amine dehydrogenase"/>
    <property type="match status" value="2"/>
</dbReference>
<gene>
    <name evidence="3" type="ORF">HKW67_09570</name>
</gene>
<proteinExistence type="predicted"/>
<dbReference type="InterPro" id="IPR051200">
    <property type="entry name" value="Host-pathogen_enzymatic-act"/>
</dbReference>
<dbReference type="PANTHER" id="PTHR47197:SF3">
    <property type="entry name" value="DIHYDRO-HEME D1 DEHYDROGENASE"/>
    <property type="match status" value="1"/>
</dbReference>
<evidence type="ECO:0000313" key="3">
    <source>
        <dbReference type="EMBL" id="QJR35742.1"/>
    </source>
</evidence>
<reference evidence="3 4" key="1">
    <citation type="submission" date="2020-05" db="EMBL/GenBank/DDBJ databases">
        <title>Complete genome sequence of Gemmatimonas greenlandica TET16.</title>
        <authorList>
            <person name="Zeng Y."/>
        </authorList>
    </citation>
    <scope>NUCLEOTIDE SEQUENCE [LARGE SCALE GENOMIC DNA]</scope>
    <source>
        <strain evidence="3 4">TET16</strain>
    </source>
</reference>
<feature type="region of interest" description="Disordered" evidence="1">
    <location>
        <begin position="216"/>
        <end position="244"/>
    </location>
</feature>
<name>A0A6M4ISF2_9BACT</name>
<sequence>MTSRSMRVALLTTMLCASSTLRAQPPMRDYLVLVASESVDRVALVRFGPAGARVEREKYVGWSKMEVAGPHGVAISPDAKEYFVTIAHGTPFGKLVKYDAATDTQLGSVMLGNFPATAQVSPDGALVFVVNFNLHGDMETSDVSVVAAKEMVEIARIRTCTMPHGSRLSSDGTKHYSACMMDETLAEIDASTLSVSRHFFLTKGKEMGMVGAPAERGASDHAAHGGAATDMSGHGMEPPKPGDISCSPTWAQPSRNGSRVWVACNKSSDLLEIDTKSWTLVRRIPAGPGVYNLATTHDGARIIATNKRDASMSVFDAVSAKELARIPTTRKVVHGIAVSDDDRYAFISVEGVGSEPGTVDVIDLGTLKKVASVDVGQQAGGIDFLRSEPVKR</sequence>
<dbReference type="PANTHER" id="PTHR47197">
    <property type="entry name" value="PROTEIN NIRF"/>
    <property type="match status" value="1"/>
</dbReference>
<protein>
    <submittedName>
        <fullName evidence="3">YncE family protein</fullName>
    </submittedName>
</protein>
<feature type="signal peptide" evidence="2">
    <location>
        <begin position="1"/>
        <end position="23"/>
    </location>
</feature>
<evidence type="ECO:0000256" key="1">
    <source>
        <dbReference type="SAM" id="MobiDB-lite"/>
    </source>
</evidence>
<feature type="chain" id="PRO_5027117516" evidence="2">
    <location>
        <begin position="24"/>
        <end position="392"/>
    </location>
</feature>
<dbReference type="EMBL" id="CP053085">
    <property type="protein sequence ID" value="QJR35742.1"/>
    <property type="molecule type" value="Genomic_DNA"/>
</dbReference>
<dbReference type="AlphaFoldDB" id="A0A6M4ISF2"/>
<accession>A0A6M4ISF2</accession>
<keyword evidence="4" id="KW-1185">Reference proteome</keyword>